<name>A0A2G5UQJ3_9PELO</name>
<keyword evidence="3" id="KW-1185">Reference proteome</keyword>
<evidence type="ECO:0000313" key="2">
    <source>
        <dbReference type="EMBL" id="PIC41788.1"/>
    </source>
</evidence>
<dbReference type="EMBL" id="PDUG01000003">
    <property type="protein sequence ID" value="PIC41788.1"/>
    <property type="molecule type" value="Genomic_DNA"/>
</dbReference>
<feature type="region of interest" description="Disordered" evidence="1">
    <location>
        <begin position="32"/>
        <end position="93"/>
    </location>
</feature>
<sequence length="93" mass="11300">MQFNRKRSQQSISNHQMNLFKWSTVLRKDREKVRMWSQHHQKPKESESRNRRHQNLLEQSTERHLQSRNNHLGIAVANENAQDEESQKRQQGQ</sequence>
<comment type="caution">
    <text evidence="2">The sequence shown here is derived from an EMBL/GenBank/DDBJ whole genome shotgun (WGS) entry which is preliminary data.</text>
</comment>
<evidence type="ECO:0000256" key="1">
    <source>
        <dbReference type="SAM" id="MobiDB-lite"/>
    </source>
</evidence>
<organism evidence="2 3">
    <name type="scientific">Caenorhabditis nigoni</name>
    <dbReference type="NCBI Taxonomy" id="1611254"/>
    <lineage>
        <taxon>Eukaryota</taxon>
        <taxon>Metazoa</taxon>
        <taxon>Ecdysozoa</taxon>
        <taxon>Nematoda</taxon>
        <taxon>Chromadorea</taxon>
        <taxon>Rhabditida</taxon>
        <taxon>Rhabditina</taxon>
        <taxon>Rhabditomorpha</taxon>
        <taxon>Rhabditoidea</taxon>
        <taxon>Rhabditidae</taxon>
        <taxon>Peloderinae</taxon>
        <taxon>Caenorhabditis</taxon>
    </lineage>
</organism>
<accession>A0A2G5UQJ3</accession>
<gene>
    <name evidence="2" type="primary">Cnig_chr_III.g9081</name>
    <name evidence="2" type="ORF">B9Z55_009081</name>
</gene>
<proteinExistence type="predicted"/>
<dbReference type="AlphaFoldDB" id="A0A2G5UQJ3"/>
<dbReference type="Proteomes" id="UP000230233">
    <property type="component" value="Chromosome III"/>
</dbReference>
<protein>
    <submittedName>
        <fullName evidence="2">Uncharacterized protein</fullName>
    </submittedName>
</protein>
<evidence type="ECO:0000313" key="3">
    <source>
        <dbReference type="Proteomes" id="UP000230233"/>
    </source>
</evidence>
<reference evidence="3" key="1">
    <citation type="submission" date="2017-10" db="EMBL/GenBank/DDBJ databases">
        <title>Rapid genome shrinkage in a self-fertile nematode reveals novel sperm competition proteins.</title>
        <authorList>
            <person name="Yin D."/>
            <person name="Schwarz E.M."/>
            <person name="Thomas C.G."/>
            <person name="Felde R.L."/>
            <person name="Korf I.F."/>
            <person name="Cutter A.D."/>
            <person name="Schartner C.M."/>
            <person name="Ralston E.J."/>
            <person name="Meyer B.J."/>
            <person name="Haag E.S."/>
        </authorList>
    </citation>
    <scope>NUCLEOTIDE SEQUENCE [LARGE SCALE GENOMIC DNA]</scope>
    <source>
        <strain evidence="3">JU1422</strain>
    </source>
</reference>